<feature type="domain" description="DUF2786" evidence="2">
    <location>
        <begin position="14"/>
        <end position="51"/>
    </location>
</feature>
<dbReference type="Pfam" id="PF10979">
    <property type="entry name" value="DUF2786"/>
    <property type="match status" value="1"/>
</dbReference>
<evidence type="ECO:0000256" key="1">
    <source>
        <dbReference type="SAM" id="MobiDB-lite"/>
    </source>
</evidence>
<evidence type="ECO:0000313" key="5">
    <source>
        <dbReference type="Proteomes" id="UP000061348"/>
    </source>
</evidence>
<accession>A0A125QDV9</accession>
<dbReference type="InterPro" id="IPR016868">
    <property type="entry name" value="Phage_B3_Orf5"/>
</dbReference>
<evidence type="ECO:0000313" key="4">
    <source>
        <dbReference type="EMBL" id="KWV73137.1"/>
    </source>
</evidence>
<dbReference type="RefSeq" id="WP_060765412.1">
    <property type="nucleotide sequence ID" value="NZ_LCYA01000284.1"/>
</dbReference>
<feature type="compositionally biased region" description="Basic and acidic residues" evidence="1">
    <location>
        <begin position="224"/>
        <end position="235"/>
    </location>
</feature>
<dbReference type="EMBL" id="LCYA01000284">
    <property type="protein sequence ID" value="KWV73137.1"/>
    <property type="molecule type" value="Genomic_DNA"/>
</dbReference>
<feature type="domain" description="DUF7168" evidence="3">
    <location>
        <begin position="68"/>
        <end position="197"/>
    </location>
</feature>
<protein>
    <submittedName>
        <fullName evidence="4">Uncharacterized protein</fullName>
    </submittedName>
</protein>
<evidence type="ECO:0000259" key="3">
    <source>
        <dbReference type="Pfam" id="PF23771"/>
    </source>
</evidence>
<dbReference type="InterPro" id="IPR024498">
    <property type="entry name" value="DUF2786"/>
</dbReference>
<dbReference type="PIRSF" id="PIRSF028111">
    <property type="entry name" value="UCP028111"/>
    <property type="match status" value="1"/>
</dbReference>
<evidence type="ECO:0000259" key="2">
    <source>
        <dbReference type="Pfam" id="PF10979"/>
    </source>
</evidence>
<gene>
    <name evidence="4" type="ORF">PFLmoz3_06170</name>
</gene>
<feature type="region of interest" description="Disordered" evidence="1">
    <location>
        <begin position="216"/>
        <end position="235"/>
    </location>
</feature>
<name>A0A125QDV9_PSEFL</name>
<dbReference type="Proteomes" id="UP000061348">
    <property type="component" value="Unassembled WGS sequence"/>
</dbReference>
<sequence>MSECATGDKNKRARALDRIKKCFALAKSSNPHEAEAAMRQARKLMDKFKLEIGDVHATQTEEFSLRIGKAKSVPPQWIRMLSMTVSKAFGCVSFYSYGPDGQSLIFIGEIGSAEMSAYAYEVLIRQLKDSKRKYLSGVSIQGTVQRRKAGVLYAEAWIIGVHKRVEEFSGVTEEVERAIHAYTQRNYPGVPVTKMKRRKLDMDAYRAYIQGKRDGESVSLHKPMGRDEHRQLELE</sequence>
<dbReference type="AlphaFoldDB" id="A0A125QDV9"/>
<dbReference type="Pfam" id="PF23771">
    <property type="entry name" value="DUF7168"/>
    <property type="match status" value="1"/>
</dbReference>
<organism evidence="4 5">
    <name type="scientific">Pseudomonas fluorescens</name>
    <dbReference type="NCBI Taxonomy" id="294"/>
    <lineage>
        <taxon>Bacteria</taxon>
        <taxon>Pseudomonadati</taxon>
        <taxon>Pseudomonadota</taxon>
        <taxon>Gammaproteobacteria</taxon>
        <taxon>Pseudomonadales</taxon>
        <taxon>Pseudomonadaceae</taxon>
        <taxon>Pseudomonas</taxon>
    </lineage>
</organism>
<comment type="caution">
    <text evidence="4">The sequence shown here is derived from an EMBL/GenBank/DDBJ whole genome shotgun (WGS) entry which is preliminary data.</text>
</comment>
<dbReference type="PATRIC" id="fig|294.194.peg.6862"/>
<proteinExistence type="predicted"/>
<dbReference type="InterPro" id="IPR055592">
    <property type="entry name" value="DUF7168"/>
</dbReference>
<reference evidence="4 5" key="1">
    <citation type="submission" date="2015-05" db="EMBL/GenBank/DDBJ databases">
        <title>A genomic and transcriptomic approach to investigate the blue pigment phenotype in Pseudomonas fluorescens.</title>
        <authorList>
            <person name="Andreani N.A."/>
            <person name="Cardazzo B."/>
        </authorList>
    </citation>
    <scope>NUCLEOTIDE SEQUENCE [LARGE SCALE GENOMIC DNA]</scope>
    <source>
        <strain evidence="4 5">Ps_22</strain>
    </source>
</reference>